<proteinExistence type="predicted"/>
<dbReference type="EMBL" id="CAJFCJ010000015">
    <property type="protein sequence ID" value="CAD5121716.1"/>
    <property type="molecule type" value="Genomic_DNA"/>
</dbReference>
<feature type="coiled-coil region" evidence="1">
    <location>
        <begin position="431"/>
        <end position="479"/>
    </location>
</feature>
<evidence type="ECO:0000256" key="1">
    <source>
        <dbReference type="SAM" id="Coils"/>
    </source>
</evidence>
<feature type="region of interest" description="Disordered" evidence="2">
    <location>
        <begin position="273"/>
        <end position="306"/>
    </location>
</feature>
<name>A0A7I8W0N5_9ANNE</name>
<gene>
    <name evidence="3" type="ORF">DGYR_LOCUS9630</name>
</gene>
<evidence type="ECO:0000256" key="2">
    <source>
        <dbReference type="SAM" id="MobiDB-lite"/>
    </source>
</evidence>
<feature type="region of interest" description="Disordered" evidence="2">
    <location>
        <begin position="109"/>
        <end position="136"/>
    </location>
</feature>
<accession>A0A7I8W0N5</accession>
<feature type="region of interest" description="Disordered" evidence="2">
    <location>
        <begin position="526"/>
        <end position="560"/>
    </location>
</feature>
<dbReference type="OrthoDB" id="6376173at2759"/>
<dbReference type="Proteomes" id="UP000549394">
    <property type="component" value="Unassembled WGS sequence"/>
</dbReference>
<organism evidence="3 4">
    <name type="scientific">Dimorphilus gyrociliatus</name>
    <dbReference type="NCBI Taxonomy" id="2664684"/>
    <lineage>
        <taxon>Eukaryota</taxon>
        <taxon>Metazoa</taxon>
        <taxon>Spiralia</taxon>
        <taxon>Lophotrochozoa</taxon>
        <taxon>Annelida</taxon>
        <taxon>Polychaeta</taxon>
        <taxon>Polychaeta incertae sedis</taxon>
        <taxon>Dinophilidae</taxon>
        <taxon>Dimorphilus</taxon>
    </lineage>
</organism>
<keyword evidence="1" id="KW-0175">Coiled coil</keyword>
<feature type="compositionally biased region" description="Polar residues" evidence="2">
    <location>
        <begin position="124"/>
        <end position="136"/>
    </location>
</feature>
<evidence type="ECO:0000313" key="3">
    <source>
        <dbReference type="EMBL" id="CAD5121716.1"/>
    </source>
</evidence>
<comment type="caution">
    <text evidence="3">The sequence shown here is derived from an EMBL/GenBank/DDBJ whole genome shotgun (WGS) entry which is preliminary data.</text>
</comment>
<feature type="compositionally biased region" description="Polar residues" evidence="2">
    <location>
        <begin position="549"/>
        <end position="560"/>
    </location>
</feature>
<keyword evidence="4" id="KW-1185">Reference proteome</keyword>
<dbReference type="AlphaFoldDB" id="A0A7I8W0N5"/>
<protein>
    <submittedName>
        <fullName evidence="3">DgyrCDS10200</fullName>
    </submittedName>
</protein>
<feature type="compositionally biased region" description="Basic and acidic residues" evidence="2">
    <location>
        <begin position="371"/>
        <end position="382"/>
    </location>
</feature>
<reference evidence="3 4" key="1">
    <citation type="submission" date="2020-08" db="EMBL/GenBank/DDBJ databases">
        <authorList>
            <person name="Hejnol A."/>
        </authorList>
    </citation>
    <scope>NUCLEOTIDE SEQUENCE [LARGE SCALE GENOMIC DNA]</scope>
</reference>
<evidence type="ECO:0000313" key="4">
    <source>
        <dbReference type="Proteomes" id="UP000549394"/>
    </source>
</evidence>
<feature type="compositionally biased region" description="Basic and acidic residues" evidence="2">
    <location>
        <begin position="273"/>
        <end position="283"/>
    </location>
</feature>
<feature type="region of interest" description="Disordered" evidence="2">
    <location>
        <begin position="371"/>
        <end position="405"/>
    </location>
</feature>
<sequence length="1012" mass="117166">MEEDVDFFLNTPDDVLLELERDFERMSIQNSEKDEKCFTIGKSKGMEHLSSVVKLVERVYHLATKNDEIDKKCECLSVLLPKSNSYYPEEDHDQSSLWNKGLQKMRAKSTKVKASFNKRKDGKTNSTPKRSQSTGSINMNDIIQGMENDNCRKRREAKFSKRKISSWARKVRKGLANRELSISKSFKIDISKSSSQSDFKNYDNFISSPENFTIVSNGGKRNRLVRRRSSPLIYVEEDVSSFSRNGSVKSIKNPLKRMKDALIRTESFRDIPFKNQRDNDSKSTDNFLLLNPSPTEPVQRTRKKATIQNRPLRTSLVVFPSDEKGGIQNYLTADLAKRIGEWENRRDSTQQSTKHEDSLSRGFIKKMQEWEKKKRLDREKSPKTFISHPDTISYNGSISDEKSSTNLGEDFSRRKVEWEKIRDQNCLQSNIELYKNERSRSRDRRQKYEKLVSKDMQKIEKAQQKIQKETVKLQRLKQTMSVNEEAMCHGLSQDFAKKYHAWQRQHSQCQFDLERRSVSPLLSRRSEIETSEDQTDTISPSTSHDKTLPTLNLSNDSNEGIFNTKKSDDINFNTSTNEVNRLMKILGNLIERLNTQHCDLYKRNDWDHLDDLEKQLGNLDRLLERLDSAPKVTHAAMVELLKINTKINTINTKLTRRHILALKYAKLQTKLLNKCLALKNILRCQNGRACWKKAKSECNLEEFPIQENEMLFNSSFKLATNQSTQDHFLENCSNLVEESIYFTGQLCEKINGSLDAQQNSKQTQTTEICKKNVHSASLIEEIVPQFSTERRPSRPKLERIPAVEYQSPKVVKRSIISSDLRVYESTIPVAKNGIEKVDILQTSFSSVSVDSQAGEGMERLDIMEALVAERSKQLKNMIKKFDNTSEESENKANLKPKIPSRRASPRLGAVTYEKEKKQFFNCGDEEWFHKSIPSSTQKPESSFLTKSFKFSALKNVRWKLFKKNTSNEKIYVSALCRNAITVDVSEVSKIRETHILSENKTKNWLQSRFFHC</sequence>